<dbReference type="EMBL" id="AP022620">
    <property type="protein sequence ID" value="BBZ77084.1"/>
    <property type="molecule type" value="Genomic_DNA"/>
</dbReference>
<reference evidence="1 2" key="1">
    <citation type="journal article" date="2019" name="Emerg. Microbes Infect.">
        <title>Comprehensive subspecies identification of 175 nontuberculous mycobacteria species based on 7547 genomic profiles.</title>
        <authorList>
            <person name="Matsumoto Y."/>
            <person name="Kinjo T."/>
            <person name="Motooka D."/>
            <person name="Nabeya D."/>
            <person name="Jung N."/>
            <person name="Uechi K."/>
            <person name="Horii T."/>
            <person name="Iida T."/>
            <person name="Fujita J."/>
            <person name="Nakamura S."/>
        </authorList>
    </citation>
    <scope>NUCLEOTIDE SEQUENCE [LARGE SCALE GENOMIC DNA]</scope>
    <source>
        <strain evidence="1 2">JCM 30275</strain>
    </source>
</reference>
<dbReference type="AlphaFoldDB" id="A0A6N4WAL7"/>
<dbReference type="KEGG" id="many:MANY_24210"/>
<name>A0A6N4WAL7_9MYCO</name>
<evidence type="ECO:0000313" key="1">
    <source>
        <dbReference type="EMBL" id="BBZ77084.1"/>
    </source>
</evidence>
<keyword evidence="2" id="KW-1185">Reference proteome</keyword>
<evidence type="ECO:0000313" key="2">
    <source>
        <dbReference type="Proteomes" id="UP000467249"/>
    </source>
</evidence>
<proteinExistence type="predicted"/>
<sequence length="313" mass="34486">MVVGIVEKWPSLCDQVLIAERLFGLSGSGKVTRWLAEQAGFVGDRDFARTFSDHVDLPGISSLDYAHRHIRTARGDLLGGIRFYSRDVRRPFVDVVAHSFDDLDDLAACVYAEWSPFSARYLRLRTRPGRLADRRGVVLDKSIHAARCSDMAISDGRIGLARFDTAQQAIDMVSDRYTQLAMTDPVLSRNLAPAAPEDLRDWHARHQLWAITRDPDTVGVLAVAPGAIGWITGQEINEEVISVAHSGHRYATSAQCAWAHGGFTEATDLLIGTIDRHNNRSRATAVRVGRPCVLDDVFIALDHDARGNHGPAA</sequence>
<accession>A0A6N4WAL7</accession>
<organism evidence="1 2">
    <name type="scientific">Mycolicibacterium anyangense</name>
    <dbReference type="NCBI Taxonomy" id="1431246"/>
    <lineage>
        <taxon>Bacteria</taxon>
        <taxon>Bacillati</taxon>
        <taxon>Actinomycetota</taxon>
        <taxon>Actinomycetes</taxon>
        <taxon>Mycobacteriales</taxon>
        <taxon>Mycobacteriaceae</taxon>
        <taxon>Mycolicibacterium</taxon>
    </lineage>
</organism>
<gene>
    <name evidence="1" type="ORF">MANY_24210</name>
</gene>
<dbReference type="Proteomes" id="UP000467249">
    <property type="component" value="Chromosome"/>
</dbReference>
<protein>
    <submittedName>
        <fullName evidence="1">Uncharacterized protein</fullName>
    </submittedName>
</protein>